<keyword evidence="4" id="KW-1185">Reference proteome</keyword>
<evidence type="ECO:0000313" key="3">
    <source>
        <dbReference type="EMBL" id="NUZ08856.1"/>
    </source>
</evidence>
<evidence type="ECO:0000313" key="4">
    <source>
        <dbReference type="Proteomes" id="UP000529637"/>
    </source>
</evidence>
<feature type="domain" description="Ice-binding protein C-terminal" evidence="2">
    <location>
        <begin position="192"/>
        <end position="215"/>
    </location>
</feature>
<protein>
    <submittedName>
        <fullName evidence="3">PEP-CTERM sorting domain-containing protein</fullName>
    </submittedName>
</protein>
<dbReference type="RefSeq" id="WP_176071715.1">
    <property type="nucleotide sequence ID" value="NZ_JABWMJ010000018.1"/>
</dbReference>
<dbReference type="Pfam" id="PF07589">
    <property type="entry name" value="PEP-CTERM"/>
    <property type="match status" value="1"/>
</dbReference>
<sequence length="215" mass="21256">MNWLAVTALSAAFAAAPALAAPITIDFEGVTSFAPIADYYNAGRDGAGVAGPALAPGQYGVSFAGDALALQNDVLGPYFSNAPSPLGVMFPAGTAATLNSVGGSGFVGTLSFYYSSATAVANAVQLWSGLDGTGALLASFDLAANAQQGGCSDSSYCNFGLLSGSFAGIAHSVTFGNAAGFAAFDNVGINVVPEPATALLLALGLGGLAATRRRR</sequence>
<reference evidence="3 4" key="1">
    <citation type="submission" date="2020-06" db="EMBL/GenBank/DDBJ databases">
        <title>Schlegella sp. ID0723 isolated from air conditioner.</title>
        <authorList>
            <person name="Kim D.Y."/>
            <person name="Kim D.-U."/>
        </authorList>
    </citation>
    <scope>NUCLEOTIDE SEQUENCE [LARGE SCALE GENOMIC DNA]</scope>
    <source>
        <strain evidence="3 4">ID0723</strain>
    </source>
</reference>
<organism evidence="3 4">
    <name type="scientific">Piscinibacter koreensis</name>
    <dbReference type="NCBI Taxonomy" id="2742824"/>
    <lineage>
        <taxon>Bacteria</taxon>
        <taxon>Pseudomonadati</taxon>
        <taxon>Pseudomonadota</taxon>
        <taxon>Betaproteobacteria</taxon>
        <taxon>Burkholderiales</taxon>
        <taxon>Sphaerotilaceae</taxon>
        <taxon>Piscinibacter</taxon>
    </lineage>
</organism>
<dbReference type="AlphaFoldDB" id="A0A7Y6TZ90"/>
<feature type="signal peptide" evidence="1">
    <location>
        <begin position="1"/>
        <end position="20"/>
    </location>
</feature>
<accession>A0A7Y6TZ90</accession>
<keyword evidence="1" id="KW-0732">Signal</keyword>
<dbReference type="NCBIfam" id="TIGR02595">
    <property type="entry name" value="PEP_CTERM"/>
    <property type="match status" value="1"/>
</dbReference>
<dbReference type="Proteomes" id="UP000529637">
    <property type="component" value="Unassembled WGS sequence"/>
</dbReference>
<name>A0A7Y6TZ90_9BURK</name>
<evidence type="ECO:0000259" key="2">
    <source>
        <dbReference type="Pfam" id="PF07589"/>
    </source>
</evidence>
<dbReference type="InterPro" id="IPR013424">
    <property type="entry name" value="Ice-binding_C"/>
</dbReference>
<evidence type="ECO:0000256" key="1">
    <source>
        <dbReference type="SAM" id="SignalP"/>
    </source>
</evidence>
<proteinExistence type="predicted"/>
<gene>
    <name evidence="3" type="ORF">HQN59_24225</name>
</gene>
<dbReference type="EMBL" id="JABWMJ010000018">
    <property type="protein sequence ID" value="NUZ08856.1"/>
    <property type="molecule type" value="Genomic_DNA"/>
</dbReference>
<comment type="caution">
    <text evidence="3">The sequence shown here is derived from an EMBL/GenBank/DDBJ whole genome shotgun (WGS) entry which is preliminary data.</text>
</comment>
<feature type="chain" id="PRO_5031265588" evidence="1">
    <location>
        <begin position="21"/>
        <end position="215"/>
    </location>
</feature>